<sequence length="234" mass="26193">MNIKENQSIPELKKEINIKEQFTIIKKRIWVLLTITLITTSIGIIKSVFFTTPIYQSSTRVIISADAEMMKTLIVLIKDTAVLEKVVSELEIDKPPEMLAQQISVSSIDGSQVVNISVLDSDPEKAAEIANTTAKVYKNELPNIIGFKQVKLLKSAKANPYPINSDKSRTIIIFIIIGITLGIGMIYFLYMLDDSIGSNEDIEKILGFPVLGTVPKMNKRNIRQINNKINDLEI</sequence>
<accession>A0A852T7M4</accession>
<dbReference type="AlphaFoldDB" id="A0A852T7M4"/>
<evidence type="ECO:0000256" key="7">
    <source>
        <dbReference type="SAM" id="Phobius"/>
    </source>
</evidence>
<keyword evidence="5 7" id="KW-1133">Transmembrane helix</keyword>
<evidence type="ECO:0000256" key="3">
    <source>
        <dbReference type="ARBA" id="ARBA00022475"/>
    </source>
</evidence>
<evidence type="ECO:0000256" key="1">
    <source>
        <dbReference type="ARBA" id="ARBA00004651"/>
    </source>
</evidence>
<dbReference type="InterPro" id="IPR003856">
    <property type="entry name" value="LPS_length_determ_N"/>
</dbReference>
<keyword evidence="6 7" id="KW-0472">Membrane</keyword>
<dbReference type="PANTHER" id="PTHR32309:SF13">
    <property type="entry name" value="FERRIC ENTEROBACTIN TRANSPORT PROTEIN FEPE"/>
    <property type="match status" value="1"/>
</dbReference>
<name>A0A852T7M4_9BACI</name>
<dbReference type="EMBL" id="JACCBX010000001">
    <property type="protein sequence ID" value="NYE03845.1"/>
    <property type="molecule type" value="Genomic_DNA"/>
</dbReference>
<dbReference type="InterPro" id="IPR050445">
    <property type="entry name" value="Bact_polysacc_biosynth/exp"/>
</dbReference>
<feature type="domain" description="Polysaccharide chain length determinant N-terminal" evidence="8">
    <location>
        <begin position="15"/>
        <end position="89"/>
    </location>
</feature>
<evidence type="ECO:0000259" key="8">
    <source>
        <dbReference type="Pfam" id="PF02706"/>
    </source>
</evidence>
<evidence type="ECO:0000313" key="9">
    <source>
        <dbReference type="EMBL" id="NYE03845.1"/>
    </source>
</evidence>
<evidence type="ECO:0000313" key="10">
    <source>
        <dbReference type="Proteomes" id="UP000548423"/>
    </source>
</evidence>
<proteinExistence type="inferred from homology"/>
<evidence type="ECO:0000256" key="4">
    <source>
        <dbReference type="ARBA" id="ARBA00022692"/>
    </source>
</evidence>
<reference evidence="10" key="2">
    <citation type="submission" date="2020-08" db="EMBL/GenBank/DDBJ databases">
        <title>The Agave Microbiome: Exploring the role of microbial communities in plant adaptations to desert environments.</title>
        <authorList>
            <person name="Partida-Martinez L.P."/>
        </authorList>
    </citation>
    <scope>NUCLEOTIDE SEQUENCE [LARGE SCALE GENOMIC DNA]</scope>
    <source>
        <strain evidence="10">AT2.8</strain>
    </source>
</reference>
<organism evidence="9 10">
    <name type="scientific">Neobacillus niacini</name>
    <dbReference type="NCBI Taxonomy" id="86668"/>
    <lineage>
        <taxon>Bacteria</taxon>
        <taxon>Bacillati</taxon>
        <taxon>Bacillota</taxon>
        <taxon>Bacilli</taxon>
        <taxon>Bacillales</taxon>
        <taxon>Bacillaceae</taxon>
        <taxon>Neobacillus</taxon>
    </lineage>
</organism>
<dbReference type="GO" id="GO:0005886">
    <property type="term" value="C:plasma membrane"/>
    <property type="evidence" value="ECO:0007669"/>
    <property type="project" value="UniProtKB-SubCell"/>
</dbReference>
<keyword evidence="4 7" id="KW-0812">Transmembrane</keyword>
<comment type="similarity">
    <text evidence="2">Belongs to the CpsC/CapA family.</text>
</comment>
<feature type="transmembrane region" description="Helical" evidence="7">
    <location>
        <begin position="171"/>
        <end position="190"/>
    </location>
</feature>
<comment type="caution">
    <text evidence="9">The sequence shown here is derived from an EMBL/GenBank/DDBJ whole genome shotgun (WGS) entry which is preliminary data.</text>
</comment>
<evidence type="ECO:0000256" key="2">
    <source>
        <dbReference type="ARBA" id="ARBA00006683"/>
    </source>
</evidence>
<comment type="subcellular location">
    <subcellularLocation>
        <location evidence="1">Cell membrane</location>
        <topology evidence="1">Multi-pass membrane protein</topology>
    </subcellularLocation>
</comment>
<evidence type="ECO:0000256" key="6">
    <source>
        <dbReference type="ARBA" id="ARBA00023136"/>
    </source>
</evidence>
<feature type="transmembrane region" description="Helical" evidence="7">
    <location>
        <begin position="29"/>
        <end position="50"/>
    </location>
</feature>
<dbReference type="Pfam" id="PF02706">
    <property type="entry name" value="Wzz"/>
    <property type="match status" value="1"/>
</dbReference>
<dbReference type="Proteomes" id="UP000548423">
    <property type="component" value="Unassembled WGS sequence"/>
</dbReference>
<keyword evidence="3" id="KW-1003">Cell membrane</keyword>
<dbReference type="GO" id="GO:0004713">
    <property type="term" value="F:protein tyrosine kinase activity"/>
    <property type="evidence" value="ECO:0007669"/>
    <property type="project" value="TreeGrafter"/>
</dbReference>
<gene>
    <name evidence="9" type="ORF">F4694_000564</name>
</gene>
<evidence type="ECO:0000256" key="5">
    <source>
        <dbReference type="ARBA" id="ARBA00022989"/>
    </source>
</evidence>
<protein>
    <submittedName>
        <fullName evidence="9">Capsular polysaccharide biosynthesis protein</fullName>
    </submittedName>
</protein>
<dbReference type="PANTHER" id="PTHR32309">
    <property type="entry name" value="TYROSINE-PROTEIN KINASE"/>
    <property type="match status" value="1"/>
</dbReference>
<reference evidence="10" key="1">
    <citation type="submission" date="2020-07" db="EMBL/GenBank/DDBJ databases">
        <authorList>
            <person name="Partida-Martinez L."/>
            <person name="Huntemann M."/>
            <person name="Clum A."/>
            <person name="Wang J."/>
            <person name="Palaniappan K."/>
            <person name="Ritter S."/>
            <person name="Chen I.-M."/>
            <person name="Stamatis D."/>
            <person name="Reddy T."/>
            <person name="O'Malley R."/>
            <person name="Daum C."/>
            <person name="Shapiro N."/>
            <person name="Ivanova N."/>
            <person name="Kyrpides N."/>
            <person name="Woyke T."/>
        </authorList>
    </citation>
    <scope>NUCLEOTIDE SEQUENCE [LARGE SCALE GENOMIC DNA]</scope>
    <source>
        <strain evidence="10">AT2.8</strain>
    </source>
</reference>